<feature type="binding site" evidence="7">
    <location>
        <position position="24"/>
    </location>
    <ligand>
        <name>5-amino-6-(D-ribitylamino)uracil</name>
        <dbReference type="ChEBI" id="CHEBI:15934"/>
    </ligand>
</feature>
<comment type="catalytic activity">
    <reaction evidence="6 7">
        <text>(2S)-2-hydroxy-3-oxobutyl phosphate + 5-amino-6-(D-ribitylamino)uracil = 6,7-dimethyl-8-(1-D-ribityl)lumazine + phosphate + 2 H2O + H(+)</text>
        <dbReference type="Rhea" id="RHEA:26152"/>
        <dbReference type="ChEBI" id="CHEBI:15377"/>
        <dbReference type="ChEBI" id="CHEBI:15378"/>
        <dbReference type="ChEBI" id="CHEBI:15934"/>
        <dbReference type="ChEBI" id="CHEBI:43474"/>
        <dbReference type="ChEBI" id="CHEBI:58201"/>
        <dbReference type="ChEBI" id="CHEBI:58830"/>
        <dbReference type="EC" id="2.5.1.78"/>
    </reaction>
</comment>
<keyword evidence="4 7" id="KW-0686">Riboflavin biosynthesis</keyword>
<accession>A0ABW5JNB0</accession>
<dbReference type="InterPro" id="IPR002180">
    <property type="entry name" value="LS/RS"/>
</dbReference>
<protein>
    <recommendedName>
        <fullName evidence="3 7">6,7-dimethyl-8-ribityllumazine synthase</fullName>
        <shortName evidence="7">DMRL synthase</shortName>
        <shortName evidence="7">LS</shortName>
        <shortName evidence="7">Lumazine synthase</shortName>
        <ecNumber evidence="3 7">2.5.1.78</ecNumber>
    </recommendedName>
</protein>
<evidence type="ECO:0000313" key="9">
    <source>
        <dbReference type="Proteomes" id="UP001597460"/>
    </source>
</evidence>
<evidence type="ECO:0000256" key="6">
    <source>
        <dbReference type="ARBA" id="ARBA00048785"/>
    </source>
</evidence>
<keyword evidence="5 7" id="KW-0808">Transferase</keyword>
<evidence type="ECO:0000313" key="8">
    <source>
        <dbReference type="EMBL" id="MFD2533260.1"/>
    </source>
</evidence>
<evidence type="ECO:0000256" key="4">
    <source>
        <dbReference type="ARBA" id="ARBA00022619"/>
    </source>
</evidence>
<dbReference type="EMBL" id="JBHULI010000025">
    <property type="protein sequence ID" value="MFD2533260.1"/>
    <property type="molecule type" value="Genomic_DNA"/>
</dbReference>
<evidence type="ECO:0000256" key="2">
    <source>
        <dbReference type="ARBA" id="ARBA00007424"/>
    </source>
</evidence>
<dbReference type="PANTHER" id="PTHR21058:SF0">
    <property type="entry name" value="6,7-DIMETHYL-8-RIBITYLLUMAZINE SYNTHASE"/>
    <property type="match status" value="1"/>
</dbReference>
<comment type="caution">
    <text evidence="8">The sequence shown here is derived from an EMBL/GenBank/DDBJ whole genome shotgun (WGS) entry which is preliminary data.</text>
</comment>
<organism evidence="8 9">
    <name type="scientific">Gracilimonas halophila</name>
    <dbReference type="NCBI Taxonomy" id="1834464"/>
    <lineage>
        <taxon>Bacteria</taxon>
        <taxon>Pseudomonadati</taxon>
        <taxon>Balneolota</taxon>
        <taxon>Balneolia</taxon>
        <taxon>Balneolales</taxon>
        <taxon>Balneolaceae</taxon>
        <taxon>Gracilimonas</taxon>
    </lineage>
</organism>
<keyword evidence="9" id="KW-1185">Reference proteome</keyword>
<proteinExistence type="inferred from homology"/>
<evidence type="ECO:0000256" key="3">
    <source>
        <dbReference type="ARBA" id="ARBA00012664"/>
    </source>
</evidence>
<dbReference type="InterPro" id="IPR036467">
    <property type="entry name" value="LS/RS_sf"/>
</dbReference>
<evidence type="ECO:0000256" key="7">
    <source>
        <dbReference type="HAMAP-Rule" id="MF_00178"/>
    </source>
</evidence>
<comment type="function">
    <text evidence="7">Catalyzes the formation of 6,7-dimethyl-8-ribityllumazine by condensation of 5-amino-6-(D-ribitylamino)uracil with 3,4-dihydroxy-2-butanone 4-phosphate. This is the penultimate step in the biosynthesis of riboflavin.</text>
</comment>
<dbReference type="PANTHER" id="PTHR21058">
    <property type="entry name" value="6,7-DIMETHYL-8-RIBITYLLUMAZINE SYNTHASE DMRL SYNTHASE LUMAZINE SYNTHASE"/>
    <property type="match status" value="1"/>
</dbReference>
<dbReference type="EC" id="2.5.1.78" evidence="3 7"/>
<dbReference type="GO" id="GO:0000906">
    <property type="term" value="F:6,7-dimethyl-8-ribityllumazine synthase activity"/>
    <property type="evidence" value="ECO:0007669"/>
    <property type="project" value="UniProtKB-EC"/>
</dbReference>
<dbReference type="InterPro" id="IPR034964">
    <property type="entry name" value="LS"/>
</dbReference>
<feature type="binding site" evidence="7">
    <location>
        <begin position="82"/>
        <end position="84"/>
    </location>
    <ligand>
        <name>5-amino-6-(D-ribitylamino)uracil</name>
        <dbReference type="ChEBI" id="CHEBI:15934"/>
    </ligand>
</feature>
<feature type="active site" description="Proton donor" evidence="7">
    <location>
        <position position="90"/>
    </location>
</feature>
<feature type="binding site" evidence="7">
    <location>
        <position position="129"/>
    </location>
    <ligand>
        <name>(2S)-2-hydroxy-3-oxobutyl phosphate</name>
        <dbReference type="ChEBI" id="CHEBI:58830"/>
    </ligand>
</feature>
<dbReference type="Gene3D" id="3.40.50.960">
    <property type="entry name" value="Lumazine/riboflavin synthase"/>
    <property type="match status" value="1"/>
</dbReference>
<evidence type="ECO:0000256" key="1">
    <source>
        <dbReference type="ARBA" id="ARBA00004917"/>
    </source>
</evidence>
<sequence length="159" mass="17147">MILELIEGNTTPGKSKIGIVVSRWNSMITEKMLEGALKALKGNGIVEEDITIVRCPGSYEIPLAVQNVIEHRDVDGVIALGVVIRGGTPHFEYVCDAVNRGITDLILKHNKPVAFGVLTTDDVKQALERAGEKGNKGGEAALALLEMISIEQKLRSSDN</sequence>
<dbReference type="NCBIfam" id="TIGR00114">
    <property type="entry name" value="lumazine-synth"/>
    <property type="match status" value="1"/>
</dbReference>
<gene>
    <name evidence="7 8" type="primary">ribH</name>
    <name evidence="8" type="ORF">ACFSVN_12470</name>
</gene>
<dbReference type="SUPFAM" id="SSF52121">
    <property type="entry name" value="Lumazine synthase"/>
    <property type="match status" value="1"/>
</dbReference>
<reference evidence="9" key="1">
    <citation type="journal article" date="2019" name="Int. J. Syst. Evol. Microbiol.">
        <title>The Global Catalogue of Microorganisms (GCM) 10K type strain sequencing project: providing services to taxonomists for standard genome sequencing and annotation.</title>
        <authorList>
            <consortium name="The Broad Institute Genomics Platform"/>
            <consortium name="The Broad Institute Genome Sequencing Center for Infectious Disease"/>
            <person name="Wu L."/>
            <person name="Ma J."/>
        </authorList>
    </citation>
    <scope>NUCLEOTIDE SEQUENCE [LARGE SCALE GENOMIC DNA]</scope>
    <source>
        <strain evidence="9">KCTC 52042</strain>
    </source>
</reference>
<feature type="binding site" evidence="7">
    <location>
        <position position="115"/>
    </location>
    <ligand>
        <name>5-amino-6-(D-ribitylamino)uracil</name>
        <dbReference type="ChEBI" id="CHEBI:15934"/>
    </ligand>
</feature>
<dbReference type="HAMAP" id="MF_00178">
    <property type="entry name" value="Lumazine_synth"/>
    <property type="match status" value="1"/>
</dbReference>
<dbReference type="RefSeq" id="WP_390303233.1">
    <property type="nucleotide sequence ID" value="NZ_JBHULI010000025.1"/>
</dbReference>
<feature type="binding site" evidence="7">
    <location>
        <begin position="58"/>
        <end position="60"/>
    </location>
    <ligand>
        <name>5-amino-6-(D-ribitylamino)uracil</name>
        <dbReference type="ChEBI" id="CHEBI:15934"/>
    </ligand>
</feature>
<comment type="pathway">
    <text evidence="1 7">Cofactor biosynthesis; riboflavin biosynthesis; riboflavin from 2-hydroxy-3-oxobutyl phosphate and 5-amino-6-(D-ribitylamino)uracil: step 1/2.</text>
</comment>
<dbReference type="Pfam" id="PF00885">
    <property type="entry name" value="DMRL_synthase"/>
    <property type="match status" value="1"/>
</dbReference>
<dbReference type="CDD" id="cd09209">
    <property type="entry name" value="Lumazine_synthase-I"/>
    <property type="match status" value="1"/>
</dbReference>
<feature type="binding site" evidence="7">
    <location>
        <begin position="87"/>
        <end position="88"/>
    </location>
    <ligand>
        <name>(2S)-2-hydroxy-3-oxobutyl phosphate</name>
        <dbReference type="ChEBI" id="CHEBI:58830"/>
    </ligand>
</feature>
<dbReference type="Proteomes" id="UP001597460">
    <property type="component" value="Unassembled WGS sequence"/>
</dbReference>
<name>A0ABW5JNB0_9BACT</name>
<comment type="similarity">
    <text evidence="2 7">Belongs to the DMRL synthase family.</text>
</comment>
<evidence type="ECO:0000256" key="5">
    <source>
        <dbReference type="ARBA" id="ARBA00022679"/>
    </source>
</evidence>